<accession>A0A101M398</accession>
<dbReference type="EMBL" id="LKAM01000001">
    <property type="protein sequence ID" value="KUM50158.1"/>
    <property type="molecule type" value="Genomic_DNA"/>
</dbReference>
<sequence>MPSSSLWYVTPYPFSCTSINESIQEGWISSYLLRSLKVAHSKNYELVQAHVTGQDLWPEAPFIVLWD</sequence>
<organism evidence="1">
    <name type="scientific">Picea glauca</name>
    <name type="common">White spruce</name>
    <name type="synonym">Pinus glauca</name>
    <dbReference type="NCBI Taxonomy" id="3330"/>
    <lineage>
        <taxon>Eukaryota</taxon>
        <taxon>Viridiplantae</taxon>
        <taxon>Streptophyta</taxon>
        <taxon>Embryophyta</taxon>
        <taxon>Tracheophyta</taxon>
        <taxon>Spermatophyta</taxon>
        <taxon>Pinopsida</taxon>
        <taxon>Pinidae</taxon>
        <taxon>Conifers I</taxon>
        <taxon>Pinales</taxon>
        <taxon>Pinaceae</taxon>
        <taxon>Picea</taxon>
    </lineage>
</organism>
<reference evidence="1" key="1">
    <citation type="journal article" date="2015" name="Genome Biol. Evol.">
        <title>Organellar Genomes of White Spruce (Picea glauca): Assembly and Annotation.</title>
        <authorList>
            <person name="Jackman S.D."/>
            <person name="Warren R.L."/>
            <person name="Gibb E.A."/>
            <person name="Vandervalk B.P."/>
            <person name="Mohamadi H."/>
            <person name="Chu J."/>
            <person name="Raymond A."/>
            <person name="Pleasance S."/>
            <person name="Coope R."/>
            <person name="Wildung M.R."/>
            <person name="Ritland C.E."/>
            <person name="Bousquet J."/>
            <person name="Jones S.J."/>
            <person name="Bohlmann J."/>
            <person name="Birol I."/>
        </authorList>
    </citation>
    <scope>NUCLEOTIDE SEQUENCE [LARGE SCALE GENOMIC DNA]</scope>
    <source>
        <tissue evidence="1">Flushing bud</tissue>
    </source>
</reference>
<geneLocation type="mitochondrion" evidence="1"/>
<comment type="caution">
    <text evidence="1">The sequence shown here is derived from an EMBL/GenBank/DDBJ whole genome shotgun (WGS) entry which is preliminary data.</text>
</comment>
<gene>
    <name evidence="1" type="ORF">ABT39_MTgene1</name>
</gene>
<name>A0A101M398_PICGL</name>
<evidence type="ECO:0000313" key="1">
    <source>
        <dbReference type="EMBL" id="KUM50158.1"/>
    </source>
</evidence>
<protein>
    <submittedName>
        <fullName evidence="1">Uncharacterized protein</fullName>
    </submittedName>
</protein>
<keyword evidence="1" id="KW-0496">Mitochondrion</keyword>
<dbReference type="AlphaFoldDB" id="A0A101M398"/>
<proteinExistence type="predicted"/>